<dbReference type="SMART" id="SM00357">
    <property type="entry name" value="CSP"/>
    <property type="match status" value="1"/>
</dbReference>
<dbReference type="InterPro" id="IPR003593">
    <property type="entry name" value="AAA+_ATPase"/>
</dbReference>
<evidence type="ECO:0000256" key="9">
    <source>
        <dbReference type="HAMAP-Rule" id="MF_01884"/>
    </source>
</evidence>
<evidence type="ECO:0000256" key="2">
    <source>
        <dbReference type="ARBA" id="ARBA00022741"/>
    </source>
</evidence>
<accession>A0ABR7I6R0</accession>
<evidence type="ECO:0000256" key="6">
    <source>
        <dbReference type="ARBA" id="ARBA00022884"/>
    </source>
</evidence>
<keyword evidence="1 9" id="KW-0806">Transcription termination</keyword>
<dbReference type="NCBIfam" id="NF006886">
    <property type="entry name" value="PRK09376.1"/>
    <property type="match status" value="1"/>
</dbReference>
<evidence type="ECO:0000313" key="14">
    <source>
        <dbReference type="EMBL" id="MBC5752575.1"/>
    </source>
</evidence>
<dbReference type="InterPro" id="IPR041703">
    <property type="entry name" value="Rho_factor_ATP-bd"/>
</dbReference>
<dbReference type="SMART" id="SM00382">
    <property type="entry name" value="AAA"/>
    <property type="match status" value="1"/>
</dbReference>
<dbReference type="PANTHER" id="PTHR46425">
    <property type="entry name" value="TRANSCRIPTION TERMINATION FACTOR RHO"/>
    <property type="match status" value="1"/>
</dbReference>
<dbReference type="HAMAP" id="MF_01884">
    <property type="entry name" value="Rho"/>
    <property type="match status" value="1"/>
</dbReference>
<proteinExistence type="inferred from homology"/>
<reference evidence="14 15" key="1">
    <citation type="submission" date="2020-08" db="EMBL/GenBank/DDBJ databases">
        <title>Genome public.</title>
        <authorList>
            <person name="Liu C."/>
            <person name="Sun Q."/>
        </authorList>
    </citation>
    <scope>NUCLEOTIDE SEQUENCE [LARGE SCALE GENOMIC DNA]</scope>
    <source>
        <strain evidence="14 15">BX0805</strain>
    </source>
</reference>
<evidence type="ECO:0000313" key="15">
    <source>
        <dbReference type="Proteomes" id="UP000621540"/>
    </source>
</evidence>
<dbReference type="Gene3D" id="2.40.50.140">
    <property type="entry name" value="Nucleic acid-binding proteins"/>
    <property type="match status" value="1"/>
</dbReference>
<feature type="binding site" evidence="9">
    <location>
        <position position="230"/>
    </location>
    <ligand>
        <name>ATP</name>
        <dbReference type="ChEBI" id="CHEBI:30616"/>
    </ligand>
</feature>
<evidence type="ECO:0000256" key="4">
    <source>
        <dbReference type="ARBA" id="ARBA00022806"/>
    </source>
</evidence>
<dbReference type="CDD" id="cd04459">
    <property type="entry name" value="Rho_CSD"/>
    <property type="match status" value="1"/>
</dbReference>
<keyword evidence="3 9" id="KW-0378">Hydrolase</keyword>
<protein>
    <recommendedName>
        <fullName evidence="9 10">Transcription termination factor Rho</fullName>
        <ecNumber evidence="9 10">3.6.4.-</ecNumber>
    </recommendedName>
    <alternativeName>
        <fullName evidence="9">ATP-dependent helicase Rho</fullName>
    </alternativeName>
</protein>
<evidence type="ECO:0000256" key="5">
    <source>
        <dbReference type="ARBA" id="ARBA00022840"/>
    </source>
</evidence>
<keyword evidence="2 9" id="KW-0547">Nucleotide-binding</keyword>
<feature type="region of interest" description="Disordered" evidence="12">
    <location>
        <begin position="44"/>
        <end position="69"/>
    </location>
</feature>
<dbReference type="SUPFAM" id="SSF50249">
    <property type="entry name" value="Nucleic acid-binding proteins"/>
    <property type="match status" value="1"/>
</dbReference>
<comment type="subunit">
    <text evidence="9">Homohexamer. The homohexamer assembles into an open ring structure.</text>
</comment>
<dbReference type="InterPro" id="IPR011129">
    <property type="entry name" value="CSD"/>
</dbReference>
<evidence type="ECO:0000256" key="12">
    <source>
        <dbReference type="SAM" id="MobiDB-lite"/>
    </source>
</evidence>
<dbReference type="EMBL" id="JACOQH010000001">
    <property type="protein sequence ID" value="MBC5752575.1"/>
    <property type="molecule type" value="Genomic_DNA"/>
</dbReference>
<organism evidence="14 15">
    <name type="scientific">Roseburia yibonii</name>
    <dbReference type="NCBI Taxonomy" id="2763063"/>
    <lineage>
        <taxon>Bacteria</taxon>
        <taxon>Bacillati</taxon>
        <taxon>Bacillota</taxon>
        <taxon>Clostridia</taxon>
        <taxon>Lachnospirales</taxon>
        <taxon>Lachnospiraceae</taxon>
        <taxon>Roseburia</taxon>
    </lineage>
</organism>
<dbReference type="InterPro" id="IPR027417">
    <property type="entry name" value="P-loop_NTPase"/>
</dbReference>
<comment type="function">
    <text evidence="9">Facilitates transcription termination by a mechanism that involves Rho binding to the nascent RNA, activation of Rho's RNA-dependent ATPase activity, and release of the mRNA from the DNA template.</text>
</comment>
<keyword evidence="8 9" id="KW-0804">Transcription</keyword>
<dbReference type="InterPro" id="IPR012340">
    <property type="entry name" value="NA-bd_OB-fold"/>
</dbReference>
<evidence type="ECO:0000256" key="7">
    <source>
        <dbReference type="ARBA" id="ARBA00023015"/>
    </source>
</evidence>
<name>A0ABR7I6R0_9FIRM</name>
<evidence type="ECO:0000256" key="10">
    <source>
        <dbReference type="NCBIfam" id="TIGR00767"/>
    </source>
</evidence>
<evidence type="ECO:0000256" key="3">
    <source>
        <dbReference type="ARBA" id="ARBA00022801"/>
    </source>
</evidence>
<evidence type="ECO:0000256" key="11">
    <source>
        <dbReference type="PROSITE-ProRule" id="PRU01203"/>
    </source>
</evidence>
<dbReference type="PANTHER" id="PTHR46425:SF1">
    <property type="entry name" value="TRANSCRIPTION TERMINATION FACTOR RHO"/>
    <property type="match status" value="1"/>
</dbReference>
<sequence>MREKYESLSAVVLRDLAKSRGLKNLSGLKKAELVELMLAEDERVEAQKAKEEKQTSGRENGRDDTKELDSGVKAHGILEVMPDGYGFIRCENYLPGENDVYVSPSQIRKFNLKTGDIIAGNTRIKTQGEKFSALLYITSINDLHPSEAMKRKNFEDLTPVFPNERLRLETPGGSVAMRITDLVSPIGKGQRGMIVSPPKAGKTTLLKEVAKSIVRNNPDMHVIILLIDERPEEVTDIKEAIEGKNVEVIYSTFDELPEHHKRVSEMVIERAKRLVEHKKDVMILLDSITRLARAYNLTVPPSGRTLSGGLDPAALHMPKRFFGAARNMREGGSLTILATALVDTGSKMDDVVYEEFKGTGNMELVLDRKLSEKRVFPAIDITKSGTRREDLLLDREEQEAVYIMRKAINGMRTDEAVESILNMFVRTKNNREYVQMVKKTKIR</sequence>
<keyword evidence="5 9" id="KW-0067">ATP-binding</keyword>
<comment type="caution">
    <text evidence="14">The sequence shown here is derived from an EMBL/GenBank/DDBJ whole genome shotgun (WGS) entry which is preliminary data.</text>
</comment>
<dbReference type="Gene3D" id="3.40.50.300">
    <property type="entry name" value="P-loop containing nucleotide triphosphate hydrolases"/>
    <property type="match status" value="1"/>
</dbReference>
<keyword evidence="4 9" id="KW-0347">Helicase</keyword>
<dbReference type="Pfam" id="PF07497">
    <property type="entry name" value="Rho_RNA_bind"/>
    <property type="match status" value="1"/>
</dbReference>
<feature type="binding site" evidence="9">
    <location>
        <begin position="199"/>
        <end position="204"/>
    </location>
    <ligand>
        <name>ATP</name>
        <dbReference type="ChEBI" id="CHEBI:30616"/>
    </ligand>
</feature>
<keyword evidence="15" id="KW-1185">Reference proteome</keyword>
<dbReference type="SUPFAM" id="SSF52540">
    <property type="entry name" value="P-loop containing nucleoside triphosphate hydrolases"/>
    <property type="match status" value="1"/>
</dbReference>
<dbReference type="InterPro" id="IPR011113">
    <property type="entry name" value="Rho_RNA-bd"/>
</dbReference>
<keyword evidence="6 9" id="KW-0694">RNA-binding</keyword>
<gene>
    <name evidence="9 14" type="primary">rho</name>
    <name evidence="14" type="ORF">H8Z76_00800</name>
</gene>
<dbReference type="PROSITE" id="PS51856">
    <property type="entry name" value="RHO_RNA_BD"/>
    <property type="match status" value="1"/>
</dbReference>
<comment type="caution">
    <text evidence="9">Lacks conserved residue(s) required for the propagation of feature annotation.</text>
</comment>
<dbReference type="CDD" id="cd01128">
    <property type="entry name" value="rho_factor_C"/>
    <property type="match status" value="1"/>
</dbReference>
<keyword evidence="7 9" id="KW-0805">Transcription regulation</keyword>
<feature type="binding site" evidence="9">
    <location>
        <begin position="187"/>
        <end position="192"/>
    </location>
    <ligand>
        <name>ATP</name>
        <dbReference type="ChEBI" id="CHEBI:30616"/>
    </ligand>
</feature>
<dbReference type="NCBIfam" id="TIGR00767">
    <property type="entry name" value="rho"/>
    <property type="match status" value="1"/>
</dbReference>
<dbReference type="InterPro" id="IPR000194">
    <property type="entry name" value="ATPase_F1/V1/A1_a/bsu_nucl-bd"/>
</dbReference>
<dbReference type="EC" id="3.6.4.-" evidence="9 10"/>
<dbReference type="RefSeq" id="WP_186981365.1">
    <property type="nucleotide sequence ID" value="NZ_JACOQH010000001.1"/>
</dbReference>
<evidence type="ECO:0000256" key="1">
    <source>
        <dbReference type="ARBA" id="ARBA00022472"/>
    </source>
</evidence>
<dbReference type="Pfam" id="PF00006">
    <property type="entry name" value="ATP-synt_ab"/>
    <property type="match status" value="1"/>
</dbReference>
<evidence type="ECO:0000259" key="13">
    <source>
        <dbReference type="PROSITE" id="PS51856"/>
    </source>
</evidence>
<comment type="similarity">
    <text evidence="9 11">Belongs to the Rho family.</text>
</comment>
<evidence type="ECO:0000256" key="8">
    <source>
        <dbReference type="ARBA" id="ARBA00023163"/>
    </source>
</evidence>
<feature type="domain" description="Rho RNA-BD" evidence="13">
    <location>
        <begin position="71"/>
        <end position="144"/>
    </location>
</feature>
<dbReference type="InterPro" id="IPR004665">
    <property type="entry name" value="Term_rho"/>
</dbReference>
<dbReference type="Proteomes" id="UP000621540">
    <property type="component" value="Unassembled WGS sequence"/>
</dbReference>